<feature type="transmembrane region" description="Helical" evidence="1">
    <location>
        <begin position="225"/>
        <end position="252"/>
    </location>
</feature>
<keyword evidence="4" id="KW-1185">Reference proteome</keyword>
<evidence type="ECO:0000313" key="4">
    <source>
        <dbReference type="Proteomes" id="UP000787672"/>
    </source>
</evidence>
<dbReference type="NCBIfam" id="TIGR02123">
    <property type="entry name" value="TRAP_fused"/>
    <property type="match status" value="1"/>
</dbReference>
<protein>
    <submittedName>
        <fullName evidence="3">TRAP transporter fused permease subunit</fullName>
    </submittedName>
</protein>
<sequence>MKNATIPKTGVDNPKLLLLAKCVAVAGILYHIYSLMIRATSPGYIRPVHVCFLVIMAYLVAPKPGKKKGTILFWWIVDTVLVCGVIASTVYIFIDQQSWMMRYAISSTDLDFLFSTITAIAILVMAQRLVGWPMVLLAGVAMAYCLFGHNLSGSFRILQITPRKMMTTMYFMQDGFFSSLIGVCLSYVLPFVFVGKLMEICGTGDYFTELAAKLTGRSRGGPAKVAIVSSALFGTVSGAGTANVVATGTFTIPLMKRIGYPSHFAAAVEAVASTGGQIMPPIMASAAFLAADLSGIPYGQLAIAAVIPALIYYVSLYFSIDLEAGRLSLKAMDAEDIVSWGALLKRAYLLLPLAIIIIVLTVLQQSPLKGTFYAMICGCVIYFINPKTRKSLKEGLIGIVDAMYKCASAMAGIGAAFLCASIVVAVLNMTGIAVKFSSAILQVGQGSVLLSLLLTAAIVIVLGMGLPVAASYVIAASVCVSSLLKLGIPMAAAHLFILHFASLSALTPPVCLSAYAAAGISGDSPMKVGFTAVRIGLVAFMLPFFFAINPDMLVIINGAGPALRTCITALIGCAGISFATIGWYRHTVNPVFRVAFLAGGLLMIDPSLTTDVVGFGVLAATMLVHLIVSRKKKEAEKI</sequence>
<dbReference type="InterPro" id="IPR011853">
    <property type="entry name" value="TRAP_DctM-Dct_fused"/>
</dbReference>
<dbReference type="PANTHER" id="PTHR43849">
    <property type="entry name" value="BLL3936 PROTEIN"/>
    <property type="match status" value="1"/>
</dbReference>
<feature type="transmembrane region" description="Helical" evidence="1">
    <location>
        <begin position="73"/>
        <end position="94"/>
    </location>
</feature>
<feature type="transmembrane region" description="Helical" evidence="1">
    <location>
        <begin position="301"/>
        <end position="320"/>
    </location>
</feature>
<feature type="transmembrane region" description="Helical" evidence="1">
    <location>
        <begin position="561"/>
        <end position="584"/>
    </location>
</feature>
<keyword evidence="1" id="KW-0472">Membrane</keyword>
<evidence type="ECO:0000256" key="1">
    <source>
        <dbReference type="SAM" id="Phobius"/>
    </source>
</evidence>
<dbReference type="InterPro" id="IPR010656">
    <property type="entry name" value="DctM"/>
</dbReference>
<keyword evidence="1" id="KW-0812">Transmembrane</keyword>
<feature type="domain" description="TRAP C4-dicarboxylate transport system permease DctM subunit" evidence="2">
    <location>
        <begin position="120"/>
        <end position="556"/>
    </location>
</feature>
<evidence type="ECO:0000259" key="2">
    <source>
        <dbReference type="Pfam" id="PF06808"/>
    </source>
</evidence>
<keyword evidence="1" id="KW-1133">Transmembrane helix</keyword>
<organism evidence="3 4">
    <name type="scientific">Dysosmobacter acutus</name>
    <dbReference type="NCBI Taxonomy" id="2841504"/>
    <lineage>
        <taxon>Bacteria</taxon>
        <taxon>Bacillati</taxon>
        <taxon>Bacillota</taxon>
        <taxon>Clostridia</taxon>
        <taxon>Eubacteriales</taxon>
        <taxon>Oscillospiraceae</taxon>
        <taxon>Dysosmobacter</taxon>
    </lineage>
</organism>
<proteinExistence type="predicted"/>
<feature type="transmembrane region" description="Helical" evidence="1">
    <location>
        <begin position="130"/>
        <end position="147"/>
    </location>
</feature>
<feature type="transmembrane region" description="Helical" evidence="1">
    <location>
        <begin position="168"/>
        <end position="189"/>
    </location>
</feature>
<dbReference type="EMBL" id="JAHLQN010000001">
    <property type="protein sequence ID" value="MBU5627451.1"/>
    <property type="molecule type" value="Genomic_DNA"/>
</dbReference>
<feature type="transmembrane region" description="Helical" evidence="1">
    <location>
        <begin position="347"/>
        <end position="364"/>
    </location>
</feature>
<feature type="transmembrane region" description="Helical" evidence="1">
    <location>
        <begin position="447"/>
        <end position="480"/>
    </location>
</feature>
<feature type="transmembrane region" description="Helical" evidence="1">
    <location>
        <begin position="103"/>
        <end position="124"/>
    </location>
</feature>
<feature type="transmembrane region" description="Helical" evidence="1">
    <location>
        <begin position="406"/>
        <end position="427"/>
    </location>
</feature>
<feature type="transmembrane region" description="Helical" evidence="1">
    <location>
        <begin position="370"/>
        <end position="385"/>
    </location>
</feature>
<comment type="caution">
    <text evidence="3">The sequence shown here is derived from an EMBL/GenBank/DDBJ whole genome shotgun (WGS) entry which is preliminary data.</text>
</comment>
<feature type="transmembrane region" description="Helical" evidence="1">
    <location>
        <begin position="612"/>
        <end position="628"/>
    </location>
</feature>
<dbReference type="RefSeq" id="WP_216632814.1">
    <property type="nucleotide sequence ID" value="NZ_JAHLQN010000001.1"/>
</dbReference>
<name>A0ABS6FB07_9FIRM</name>
<feature type="transmembrane region" description="Helical" evidence="1">
    <location>
        <begin position="528"/>
        <end position="549"/>
    </location>
</feature>
<gene>
    <name evidence="3" type="ORF">KQI82_11080</name>
</gene>
<evidence type="ECO:0000313" key="3">
    <source>
        <dbReference type="EMBL" id="MBU5627451.1"/>
    </source>
</evidence>
<feature type="transmembrane region" description="Helical" evidence="1">
    <location>
        <begin position="43"/>
        <end position="61"/>
    </location>
</feature>
<feature type="transmembrane region" description="Helical" evidence="1">
    <location>
        <begin position="264"/>
        <end position="289"/>
    </location>
</feature>
<feature type="transmembrane region" description="Helical" evidence="1">
    <location>
        <begin position="492"/>
        <end position="516"/>
    </location>
</feature>
<dbReference type="Proteomes" id="UP000787672">
    <property type="component" value="Unassembled WGS sequence"/>
</dbReference>
<dbReference type="Pfam" id="PF06808">
    <property type="entry name" value="DctM"/>
    <property type="match status" value="1"/>
</dbReference>
<feature type="transmembrane region" description="Helical" evidence="1">
    <location>
        <begin position="16"/>
        <end position="36"/>
    </location>
</feature>
<accession>A0ABS6FB07</accession>
<dbReference type="PANTHER" id="PTHR43849:SF2">
    <property type="entry name" value="BLL3936 PROTEIN"/>
    <property type="match status" value="1"/>
</dbReference>
<reference evidence="3 4" key="1">
    <citation type="submission" date="2021-06" db="EMBL/GenBank/DDBJ databases">
        <authorList>
            <person name="Sun Q."/>
            <person name="Li D."/>
        </authorList>
    </citation>
    <scope>NUCLEOTIDE SEQUENCE [LARGE SCALE GENOMIC DNA]</scope>
    <source>
        <strain evidence="3 4">MSJ-2</strain>
    </source>
</reference>